<dbReference type="InterPro" id="IPR050951">
    <property type="entry name" value="Retrovirus_Pol_polyprotein"/>
</dbReference>
<dbReference type="EMBL" id="BLLK01000047">
    <property type="protein sequence ID" value="GFH54247.1"/>
    <property type="molecule type" value="Genomic_DNA"/>
</dbReference>
<feature type="domain" description="Reverse transcriptase" evidence="3">
    <location>
        <begin position="715"/>
        <end position="891"/>
    </location>
</feature>
<evidence type="ECO:0000313" key="6">
    <source>
        <dbReference type="EMBL" id="GFH52974.1"/>
    </source>
</evidence>
<dbReference type="Pfam" id="PF00078">
    <property type="entry name" value="RVT_1"/>
    <property type="match status" value="1"/>
</dbReference>
<dbReference type="SUPFAM" id="SSF53098">
    <property type="entry name" value="Ribonuclease H-like"/>
    <property type="match status" value="1"/>
</dbReference>
<feature type="compositionally biased region" description="Basic and acidic residues" evidence="2">
    <location>
        <begin position="263"/>
        <end position="275"/>
    </location>
</feature>
<dbReference type="Gene3D" id="3.30.420.10">
    <property type="entry name" value="Ribonuclease H-like superfamily/Ribonuclease H"/>
    <property type="match status" value="1"/>
</dbReference>
<dbReference type="FunFam" id="3.30.70.270:FF:000020">
    <property type="entry name" value="Transposon Tf2-6 polyprotein-like Protein"/>
    <property type="match status" value="1"/>
</dbReference>
<dbReference type="InterPro" id="IPR036397">
    <property type="entry name" value="RNaseH_sf"/>
</dbReference>
<dbReference type="EMBL" id="BLLK01000022">
    <property type="protein sequence ID" value="GFH46943.1"/>
    <property type="molecule type" value="Genomic_DNA"/>
</dbReference>
<dbReference type="Gene3D" id="1.10.340.70">
    <property type="match status" value="1"/>
</dbReference>
<dbReference type="GO" id="GO:0003824">
    <property type="term" value="F:catalytic activity"/>
    <property type="evidence" value="ECO:0007669"/>
    <property type="project" value="UniProtKB-KW"/>
</dbReference>
<dbReference type="InterPro" id="IPR043128">
    <property type="entry name" value="Rev_trsase/Diguanyl_cyclase"/>
</dbReference>
<name>A0AAD3CJA7_9STRA</name>
<dbReference type="Pfam" id="PF17919">
    <property type="entry name" value="RT_RNaseH_2"/>
    <property type="match status" value="1"/>
</dbReference>
<evidence type="ECO:0008006" key="9">
    <source>
        <dbReference type="Google" id="ProtNLM"/>
    </source>
</evidence>
<sequence length="1542" mass="178034">MSDSNANTPIKMWPALDYADFVTIKLQQDFADGSYRKESLPTFDGEGGSTGNAEAFLYVRERFISAASNRKLNFDDLEKFENFEDVLKGVAQHYWTDTVSTHADVVAAANADKFQVAVNLMMIRFCGGRSGGDALLEYLRSDKVRKEKSKSVAEHVGRFCTLVGYAKELLRIVAPRPDDNLEKKLVFDSFPYQWKLNFTNSGAVYHEKSINEISEYMERQKSTADADTSKKRARHQDLKNQKFKQRKKGNRRGQTGGFRNQCTRHEPPHNNHEWEDCILNPRSANFRGDTGSRGRGGRGRGNGYGGRGRGNGGGRGHHNHSNHNNNGGQSYNSGNNQGHGQNQNYNYQGTQNNNNANTRSNPENGSNQQGSNGSNEQHFLMDNNNVWGAHHGVVSIMNSPLELGECFWEQEAKQQFWKTPQEEEEILWEEYFATSIPMDVYDFISSPPVEVEASLSVQADQMKKDPLTAPVSLLQPRTINGHRDTKLCRTLFDSGGTCDIIHRRALPKNCPVYDLTEASPSIGIGGTVYFKQYVILENSVLPEFGRKHNIEKIFALVHDGVCPHDIILGQRTLAAMGLVLNYQDQTMSWMDITVSMKSRRHWNNRTNVQLAFTEYGYDDEVEEQDESFILESKYDKVSGKEVADAQQHLSEEQRKDLHRVLDEFTTLFDGQLKVYPDSKVHLHLKPDAQPRQSRPYKVPYAHEKVFKEELDRLVQQGVLSPANRSIWTAPTFIIPKKDGRVRWVSDFRYLNKNLQRKQYELPRIKDILERRKGYKFFTKLDISMQYYTFELDEESKNLCTITTPFGMYKYNRLPMGILESPDIAQEIMENVLRDEDCEIYIDDIGIFSDDWNEHVGKIQRILKKLQDHGFTMNPLKCEWAVQETDWLGHWLTPSGLKPWSKKIKPLLAMQPPKNVKQVRSFIGAVNFYKDMWQRRAHLQKPLTDLLKTNNFHWGTEQQQAFEQIKATMAKDVLLFYPDHNQPFFIYTDSSDYQLGATLAQHDADGNLRPVAFFSKKLNAAQRNYPTGEKEFLSIFETLKTYRTMLLGAQIHIYTDHKNLTYKNISSQRMLRWRMYIEEFGPQLHFIPGEVNTCADYFSRMEVDSKILEEKSNGPSTKRNLEESFFQDLIFDDLRLAECFANLPLSEMFINVAENAIFPLDYNRIALAQQQDMQLAQLRQRSPADYSLRQMNPQVQLVMYKDRIFVPTQYSVRILRWYHNALNHCGEEKLKKTFNENFFSPRATETIKEICSKCEICQVNKTASVQYGHLPPRTVTMNPWHTVAVDLIGPWKFKVQGVTVEFHALTMVDQDTNLVEAVRIQNKHANHIATLFENNWLSRYPRPVKCIHDQGGEFTGSEFQEMLNRFNIRPAQITTRNPQGNSICERMHQTMLNQIRSLLRQHPPQTVAEATQAIDTLLANTVYALRTAVHSTMNASPGALAFQRNMILNLPFIVDLNNLRARRQEIVDRSNQRENDNRIDYNYQVGNWVLVIADSYRTTSKLDIRFEGPFQITQVHVNGNVTIRRRPGILERVNIRRIRPYRR</sequence>
<evidence type="ECO:0000259" key="4">
    <source>
        <dbReference type="PROSITE" id="PS50994"/>
    </source>
</evidence>
<dbReference type="PROSITE" id="PS50878">
    <property type="entry name" value="RT_POL"/>
    <property type="match status" value="1"/>
</dbReference>
<dbReference type="Gene3D" id="3.30.70.270">
    <property type="match status" value="2"/>
</dbReference>
<proteinExistence type="predicted"/>
<accession>A0AAD3CJA7</accession>
<dbReference type="SUPFAM" id="SSF56672">
    <property type="entry name" value="DNA/RNA polymerases"/>
    <property type="match status" value="1"/>
</dbReference>
<dbReference type="Gene3D" id="3.10.20.370">
    <property type="match status" value="1"/>
</dbReference>
<evidence type="ECO:0000256" key="2">
    <source>
        <dbReference type="SAM" id="MobiDB-lite"/>
    </source>
</evidence>
<feature type="compositionally biased region" description="Gly residues" evidence="2">
    <location>
        <begin position="291"/>
        <end position="314"/>
    </location>
</feature>
<feature type="region of interest" description="Disordered" evidence="2">
    <location>
        <begin position="221"/>
        <end position="379"/>
    </location>
</feature>
<evidence type="ECO:0000313" key="8">
    <source>
        <dbReference type="Proteomes" id="UP001054902"/>
    </source>
</evidence>
<gene>
    <name evidence="5" type="ORF">CTEN210_03417</name>
    <name evidence="6" type="ORF">CTEN210_09450</name>
    <name evidence="7" type="ORF">CTEN210_10723</name>
</gene>
<keyword evidence="8" id="KW-1185">Reference proteome</keyword>
<dbReference type="InterPro" id="IPR001584">
    <property type="entry name" value="Integrase_cat-core"/>
</dbReference>
<dbReference type="CDD" id="cd09274">
    <property type="entry name" value="RNase_HI_RT_Ty3"/>
    <property type="match status" value="1"/>
</dbReference>
<evidence type="ECO:0000313" key="7">
    <source>
        <dbReference type="EMBL" id="GFH54247.1"/>
    </source>
</evidence>
<dbReference type="InterPro" id="IPR012337">
    <property type="entry name" value="RNaseH-like_sf"/>
</dbReference>
<dbReference type="GO" id="GO:0015074">
    <property type="term" value="P:DNA integration"/>
    <property type="evidence" value="ECO:0007669"/>
    <property type="project" value="InterPro"/>
</dbReference>
<dbReference type="PANTHER" id="PTHR37984:SF5">
    <property type="entry name" value="PROTEIN NYNRIN-LIKE"/>
    <property type="match status" value="1"/>
</dbReference>
<evidence type="ECO:0000313" key="5">
    <source>
        <dbReference type="EMBL" id="GFH46943.1"/>
    </source>
</evidence>
<feature type="domain" description="Integrase catalytic" evidence="4">
    <location>
        <begin position="1274"/>
        <end position="1444"/>
    </location>
</feature>
<evidence type="ECO:0000256" key="1">
    <source>
        <dbReference type="ARBA" id="ARBA00023268"/>
    </source>
</evidence>
<protein>
    <recommendedName>
        <fullName evidence="9">Reverse transcriptase</fullName>
    </recommendedName>
</protein>
<organism evidence="5 8">
    <name type="scientific">Chaetoceros tenuissimus</name>
    <dbReference type="NCBI Taxonomy" id="426638"/>
    <lineage>
        <taxon>Eukaryota</taxon>
        <taxon>Sar</taxon>
        <taxon>Stramenopiles</taxon>
        <taxon>Ochrophyta</taxon>
        <taxon>Bacillariophyta</taxon>
        <taxon>Coscinodiscophyceae</taxon>
        <taxon>Chaetocerotophycidae</taxon>
        <taxon>Chaetocerotales</taxon>
        <taxon>Chaetocerotaceae</taxon>
        <taxon>Chaetoceros</taxon>
    </lineage>
</organism>
<dbReference type="InterPro" id="IPR041577">
    <property type="entry name" value="RT_RNaseH_2"/>
</dbReference>
<feature type="compositionally biased region" description="Low complexity" evidence="2">
    <location>
        <begin position="322"/>
        <end position="377"/>
    </location>
</feature>
<dbReference type="InterPro" id="IPR041588">
    <property type="entry name" value="Integrase_H2C2"/>
</dbReference>
<feature type="compositionally biased region" description="Basic and acidic residues" evidence="2">
    <location>
        <begin position="221"/>
        <end position="240"/>
    </location>
</feature>
<dbReference type="Proteomes" id="UP001054902">
    <property type="component" value="Unassembled WGS sequence"/>
</dbReference>
<dbReference type="InterPro" id="IPR043502">
    <property type="entry name" value="DNA/RNA_pol_sf"/>
</dbReference>
<reference evidence="5 8" key="2">
    <citation type="journal article" date="2021" name="Sci. Rep.">
        <title>The genome of the diatom Chaetoceros tenuissimus carries an ancient integrated fragment of an extant virus.</title>
        <authorList>
            <person name="Hongo Y."/>
            <person name="Kimura K."/>
            <person name="Takaki Y."/>
            <person name="Yoshida Y."/>
            <person name="Baba S."/>
            <person name="Kobayashi G."/>
            <person name="Nagasaki K."/>
            <person name="Hano T."/>
            <person name="Tomaru Y."/>
        </authorList>
    </citation>
    <scope>NUCLEOTIDE SEQUENCE [LARGE SCALE GENOMIC DNA]</scope>
    <source>
        <strain evidence="5 8">NIES-3715</strain>
    </source>
</reference>
<dbReference type="PROSITE" id="PS50994">
    <property type="entry name" value="INTEGRASE"/>
    <property type="match status" value="1"/>
</dbReference>
<reference evidence="5" key="1">
    <citation type="submission" date="2020-02" db="EMBL/GenBank/DDBJ databases">
        <authorList>
            <person name="Hongo Y."/>
            <person name="Kimura K."/>
            <person name="Takaki Y."/>
            <person name="Tomaru Y."/>
        </authorList>
    </citation>
    <scope>NUCLEOTIDE SEQUENCE</scope>
    <source>
        <strain evidence="5">NIES-3715</strain>
    </source>
</reference>
<dbReference type="Pfam" id="PF17921">
    <property type="entry name" value="Integrase_H2C2"/>
    <property type="match status" value="1"/>
</dbReference>
<dbReference type="PANTHER" id="PTHR37984">
    <property type="entry name" value="PROTEIN CBG26694"/>
    <property type="match status" value="1"/>
</dbReference>
<evidence type="ECO:0000259" key="3">
    <source>
        <dbReference type="PROSITE" id="PS50878"/>
    </source>
</evidence>
<dbReference type="GO" id="GO:0003676">
    <property type="term" value="F:nucleic acid binding"/>
    <property type="evidence" value="ECO:0007669"/>
    <property type="project" value="InterPro"/>
</dbReference>
<feature type="compositionally biased region" description="Basic residues" evidence="2">
    <location>
        <begin position="241"/>
        <end position="251"/>
    </location>
</feature>
<dbReference type="Gene3D" id="3.10.10.10">
    <property type="entry name" value="HIV Type 1 Reverse Transcriptase, subunit A, domain 1"/>
    <property type="match status" value="1"/>
</dbReference>
<keyword evidence="1" id="KW-0511">Multifunctional enzyme</keyword>
<comment type="caution">
    <text evidence="5">The sequence shown here is derived from an EMBL/GenBank/DDBJ whole genome shotgun (WGS) entry which is preliminary data.</text>
</comment>
<dbReference type="EMBL" id="BLLK01000046">
    <property type="protein sequence ID" value="GFH52974.1"/>
    <property type="molecule type" value="Genomic_DNA"/>
</dbReference>
<dbReference type="CDD" id="cd01647">
    <property type="entry name" value="RT_LTR"/>
    <property type="match status" value="1"/>
</dbReference>
<dbReference type="InterPro" id="IPR000477">
    <property type="entry name" value="RT_dom"/>
</dbReference>